<name>A0A0A9YWI1_LYGHE</name>
<proteinExistence type="predicted"/>
<reference evidence="2" key="1">
    <citation type="journal article" date="2014" name="PLoS ONE">
        <title>Transcriptome-Based Identification of ABC Transporters in the Western Tarnished Plant Bug Lygus hesperus.</title>
        <authorList>
            <person name="Hull J.J."/>
            <person name="Chaney K."/>
            <person name="Geib S.M."/>
            <person name="Fabrick J.A."/>
            <person name="Brent C.S."/>
            <person name="Walsh D."/>
            <person name="Lavine L.C."/>
        </authorList>
    </citation>
    <scope>NUCLEOTIDE SEQUENCE</scope>
</reference>
<evidence type="ECO:0000313" key="2">
    <source>
        <dbReference type="EMBL" id="JAG36544.1"/>
    </source>
</evidence>
<evidence type="ECO:0000256" key="1">
    <source>
        <dbReference type="SAM" id="MobiDB-lite"/>
    </source>
</evidence>
<feature type="non-terminal residue" evidence="2">
    <location>
        <position position="1"/>
    </location>
</feature>
<feature type="compositionally biased region" description="Basic and acidic residues" evidence="1">
    <location>
        <begin position="117"/>
        <end position="132"/>
    </location>
</feature>
<gene>
    <name evidence="2" type="primary">NHX8_1</name>
    <name evidence="2" type="ORF">CM83_74022</name>
</gene>
<sequence length="132" mass="15194">FSSPQCLRRFNKESTPLVHANERDRGATRCRTILHYRHSTYWQSTFRTIHTPTISRAFRSSLIPYSLYAHVVRVSLQLTCMIDAGFKPCEVGGQRKSGFYRLPVPYSLPTSSTQHLSTDRHADSRSDRSFIS</sequence>
<dbReference type="AlphaFoldDB" id="A0A0A9YWI1"/>
<reference evidence="2" key="2">
    <citation type="submission" date="2014-07" db="EMBL/GenBank/DDBJ databases">
        <authorList>
            <person name="Hull J."/>
        </authorList>
    </citation>
    <scope>NUCLEOTIDE SEQUENCE</scope>
</reference>
<organism evidence="2">
    <name type="scientific">Lygus hesperus</name>
    <name type="common">Western plant bug</name>
    <dbReference type="NCBI Taxonomy" id="30085"/>
    <lineage>
        <taxon>Eukaryota</taxon>
        <taxon>Metazoa</taxon>
        <taxon>Ecdysozoa</taxon>
        <taxon>Arthropoda</taxon>
        <taxon>Hexapoda</taxon>
        <taxon>Insecta</taxon>
        <taxon>Pterygota</taxon>
        <taxon>Neoptera</taxon>
        <taxon>Paraneoptera</taxon>
        <taxon>Hemiptera</taxon>
        <taxon>Heteroptera</taxon>
        <taxon>Panheteroptera</taxon>
        <taxon>Cimicomorpha</taxon>
        <taxon>Miridae</taxon>
        <taxon>Mirini</taxon>
        <taxon>Lygus</taxon>
    </lineage>
</organism>
<accession>A0A0A9YWI1</accession>
<feature type="region of interest" description="Disordered" evidence="1">
    <location>
        <begin position="110"/>
        <end position="132"/>
    </location>
</feature>
<dbReference type="EMBL" id="GBHO01007060">
    <property type="protein sequence ID" value="JAG36544.1"/>
    <property type="molecule type" value="Transcribed_RNA"/>
</dbReference>
<protein>
    <submittedName>
        <fullName evidence="2">Sodium/hydrogen exchanger 8</fullName>
    </submittedName>
</protein>